<dbReference type="Gene3D" id="1.10.3580.10">
    <property type="entry name" value="ATP12 ATPase"/>
    <property type="match status" value="1"/>
</dbReference>
<dbReference type="PANTHER" id="PTHR21013:SF10">
    <property type="entry name" value="ATP SYNTHASE MITOCHONDRIAL F1 COMPLEX ASSEMBLY FACTOR 2"/>
    <property type="match status" value="1"/>
</dbReference>
<accession>A0A916TMG2</accession>
<dbReference type="GO" id="GO:0043461">
    <property type="term" value="P:proton-transporting ATP synthase complex assembly"/>
    <property type="evidence" value="ECO:0007669"/>
    <property type="project" value="InterPro"/>
</dbReference>
<evidence type="ECO:0000256" key="1">
    <source>
        <dbReference type="ARBA" id="ARBA00008231"/>
    </source>
</evidence>
<keyword evidence="3" id="KW-0143">Chaperone</keyword>
<dbReference type="AlphaFoldDB" id="A0A916TMG2"/>
<dbReference type="InterPro" id="IPR042272">
    <property type="entry name" value="ATP12_ATP_synth-F1-assembly_N"/>
</dbReference>
<dbReference type="InterPro" id="IPR023335">
    <property type="entry name" value="ATP12_ortho_dom_sf"/>
</dbReference>
<dbReference type="OrthoDB" id="9797825at2"/>
<evidence type="ECO:0000256" key="3">
    <source>
        <dbReference type="ARBA" id="ARBA00023186"/>
    </source>
</evidence>
<dbReference type="Pfam" id="PF07542">
    <property type="entry name" value="ATP12"/>
    <property type="match status" value="1"/>
</dbReference>
<feature type="region of interest" description="Disordered" evidence="4">
    <location>
        <begin position="1"/>
        <end position="23"/>
    </location>
</feature>
<dbReference type="InterPro" id="IPR011419">
    <property type="entry name" value="ATP12_ATP_synth-F1-assembly"/>
</dbReference>
<protein>
    <submittedName>
        <fullName evidence="5">ATPase</fullName>
    </submittedName>
</protein>
<evidence type="ECO:0000256" key="4">
    <source>
        <dbReference type="SAM" id="MobiDB-lite"/>
    </source>
</evidence>
<keyword evidence="2" id="KW-0809">Transit peptide</keyword>
<dbReference type="Proteomes" id="UP000605148">
    <property type="component" value="Unassembled WGS sequence"/>
</dbReference>
<dbReference type="PANTHER" id="PTHR21013">
    <property type="entry name" value="ATP SYNTHASE MITOCHONDRIAL F1 COMPLEX ASSEMBLY FACTOR 2/ATP12 PROTEIN, MITOCHONDRIAL PRECURSOR"/>
    <property type="match status" value="1"/>
</dbReference>
<name>A0A916TMG2_9HYPH</name>
<reference evidence="5" key="1">
    <citation type="journal article" date="2014" name="Int. J. Syst. Evol. Microbiol.">
        <title>Complete genome sequence of Corynebacterium casei LMG S-19264T (=DSM 44701T), isolated from a smear-ripened cheese.</title>
        <authorList>
            <consortium name="US DOE Joint Genome Institute (JGI-PGF)"/>
            <person name="Walter F."/>
            <person name="Albersmeier A."/>
            <person name="Kalinowski J."/>
            <person name="Ruckert C."/>
        </authorList>
    </citation>
    <scope>NUCLEOTIDE SEQUENCE</scope>
    <source>
        <strain evidence="5">CGMCC 1.12426</strain>
    </source>
</reference>
<dbReference type="EMBL" id="BMFA01000011">
    <property type="protein sequence ID" value="GGB58269.1"/>
    <property type="molecule type" value="Genomic_DNA"/>
</dbReference>
<keyword evidence="6" id="KW-1185">Reference proteome</keyword>
<comment type="caution">
    <text evidence="5">The sequence shown here is derived from an EMBL/GenBank/DDBJ whole genome shotgun (WGS) entry which is preliminary data.</text>
</comment>
<dbReference type="Gene3D" id="3.30.2180.10">
    <property type="entry name" value="ATP12-like"/>
    <property type="match status" value="1"/>
</dbReference>
<reference evidence="5" key="2">
    <citation type="submission" date="2020-09" db="EMBL/GenBank/DDBJ databases">
        <authorList>
            <person name="Sun Q."/>
            <person name="Zhou Y."/>
        </authorList>
    </citation>
    <scope>NUCLEOTIDE SEQUENCE</scope>
    <source>
        <strain evidence="5">CGMCC 1.12426</strain>
    </source>
</reference>
<sequence length="257" mass="29043">MRDFLEDLQEAARKDPEQRARELSRRELPKRFYKLAQAVEMETGFAIHLDGRPVKTPSKSVLIIPVRPIAEAVAGEWNSQEKEINPARMPLTRLANTAQDAVEERFADVADEIARFAGNDALCYRADEPDRLCERQRTLWDPVLDWAGTELGGRFVLIEGIMHRDQPEELVSAFRGSLDRLTPLQLAAFHTITTLTGSAVLAFAIWQDHLAPDAVWAAAHVEEDWNIELWGEDAEAARLRAYKRTEFDAAVLTLKAV</sequence>
<evidence type="ECO:0000313" key="5">
    <source>
        <dbReference type="EMBL" id="GGB58269.1"/>
    </source>
</evidence>
<dbReference type="SUPFAM" id="SSF160909">
    <property type="entry name" value="ATP12-like"/>
    <property type="match status" value="1"/>
</dbReference>
<comment type="similarity">
    <text evidence="1">Belongs to the ATP12 family.</text>
</comment>
<proteinExistence type="inferred from homology"/>
<evidence type="ECO:0000256" key="2">
    <source>
        <dbReference type="ARBA" id="ARBA00022946"/>
    </source>
</evidence>
<evidence type="ECO:0000313" key="6">
    <source>
        <dbReference type="Proteomes" id="UP000605148"/>
    </source>
</evidence>
<organism evidence="5 6">
    <name type="scientific">Roseibium aquae</name>
    <dbReference type="NCBI Taxonomy" id="1323746"/>
    <lineage>
        <taxon>Bacteria</taxon>
        <taxon>Pseudomonadati</taxon>
        <taxon>Pseudomonadota</taxon>
        <taxon>Alphaproteobacteria</taxon>
        <taxon>Hyphomicrobiales</taxon>
        <taxon>Stappiaceae</taxon>
        <taxon>Roseibium</taxon>
    </lineage>
</organism>
<gene>
    <name evidence="5" type="ORF">GCM10011316_32910</name>
</gene>
<dbReference type="RefSeq" id="WP_150496825.1">
    <property type="nucleotide sequence ID" value="NZ_BMFA01000011.1"/>
</dbReference>